<comment type="similarity">
    <text evidence="1 8">Belongs to the RAP1 family.</text>
</comment>
<feature type="domain" description="TERF2-interacting telomeric protein 1 Myb" evidence="10">
    <location>
        <begin position="119"/>
        <end position="176"/>
    </location>
</feature>
<dbReference type="GO" id="GO:0031848">
    <property type="term" value="P:protection from non-homologous end joining at telomere"/>
    <property type="evidence" value="ECO:0007669"/>
    <property type="project" value="TreeGrafter"/>
</dbReference>
<dbReference type="Gene3D" id="1.10.10.2170">
    <property type="match status" value="1"/>
</dbReference>
<dbReference type="Proteomes" id="UP000009084">
    <property type="component" value="Unassembled WGS sequence"/>
</dbReference>
<comment type="subcellular location">
    <subcellularLocation>
        <location evidence="8">Nucleus</location>
    </subcellularLocation>
    <subcellularLocation>
        <location evidence="8">Chromosome</location>
        <location evidence="8">Telomere</location>
    </subcellularLocation>
</comment>
<dbReference type="InterPro" id="IPR009057">
    <property type="entry name" value="Homeodomain-like_sf"/>
</dbReference>
<dbReference type="GO" id="GO:0010833">
    <property type="term" value="P:telomere maintenance via telomere lengthening"/>
    <property type="evidence" value="ECO:0007669"/>
    <property type="project" value="UniProtKB-UniRule"/>
</dbReference>
<feature type="region of interest" description="Disordered" evidence="9">
    <location>
        <begin position="287"/>
        <end position="318"/>
    </location>
</feature>
<feature type="compositionally biased region" description="Basic and acidic residues" evidence="9">
    <location>
        <begin position="298"/>
        <end position="308"/>
    </location>
</feature>
<dbReference type="PANTHER" id="PTHR16466:SF6">
    <property type="entry name" value="TELOMERIC REPEAT-BINDING FACTOR 2-INTERACTING PROTEIN 1"/>
    <property type="match status" value="1"/>
</dbReference>
<feature type="compositionally biased region" description="Basic and acidic residues" evidence="9">
    <location>
        <begin position="173"/>
        <end position="184"/>
    </location>
</feature>
<sequence length="587" mass="66029">MTSPDAEPPALFNDLKFFLSATVPQRSWCADLIKSIGCQNHGGKVVPLEKNADILLVDHMKKDLPPGSIIHSYSFKFIDRCLRAGKLLDLEEFRAGPAPGNARPVGSVSIPARGHRVGFTAEDDQILYDWVKPIERQGGPIRGNKIYQQLEEKHPQHTYQSWRDRYLKVVKDRPRPVTREDNTRTTESTIPPEPTGSDGENSAPRARTERSDSQSIEQMSAPFLSSEEDELLRFASKILEVDPALENDFWAEFAQDHDRHTPIEWKNYFHTFIRPKHIMKMRMTKGAIRKSPSISPAKSDHQPPHSNEEIAPVTETNITASTTTSLKRIISDAQDSAEEQSAESVIKRRRTIGMETATDLPSASTYDRVDGARRRATDYIREPSVHISALGDIVQTSPSPIEPIPMASGASAPLEISESISQSNGDYETAPQEQSTQDIFANLQQHVNDVNSLLYPTLPRVSEEEEELSNSEEITEKEKEEIQELDQWIESRLHTGRAKDKGQIIQALSCTSMNPYLADKVLDHLNNGEGIPNNIPGIWTEEDDSLHDSSDSIDIKKLEEKHGTENFDIRGKYLNTVRQLMSEEKDP</sequence>
<feature type="compositionally biased region" description="Acidic residues" evidence="9">
    <location>
        <begin position="463"/>
        <end position="473"/>
    </location>
</feature>
<dbReference type="Gene3D" id="1.10.10.60">
    <property type="entry name" value="Homeodomain-like"/>
    <property type="match status" value="1"/>
</dbReference>
<dbReference type="AlphaFoldDB" id="C5PGU6"/>
<accession>C5PGU6</accession>
<comment type="caution">
    <text evidence="13">The sequence shown here is derived from an EMBL/GenBank/DDBJ whole genome shotgun (WGS) entry which is preliminary data.</text>
</comment>
<evidence type="ECO:0000313" key="14">
    <source>
        <dbReference type="Proteomes" id="UP000009084"/>
    </source>
</evidence>
<dbReference type="GO" id="GO:0042162">
    <property type="term" value="F:telomeric DNA binding"/>
    <property type="evidence" value="ECO:0007669"/>
    <property type="project" value="TreeGrafter"/>
</dbReference>
<dbReference type="Pfam" id="PF08914">
    <property type="entry name" value="Myb_Rap1"/>
    <property type="match status" value="1"/>
</dbReference>
<organism evidence="13 14">
    <name type="scientific">Coccidioides posadasii (strain C735)</name>
    <name type="common">Valley fever fungus</name>
    <dbReference type="NCBI Taxonomy" id="222929"/>
    <lineage>
        <taxon>Eukaryota</taxon>
        <taxon>Fungi</taxon>
        <taxon>Dikarya</taxon>
        <taxon>Ascomycota</taxon>
        <taxon>Pezizomycotina</taxon>
        <taxon>Eurotiomycetes</taxon>
        <taxon>Eurotiomycetidae</taxon>
        <taxon>Onygenales</taxon>
        <taxon>Onygenaceae</taxon>
        <taxon>Coccidioides</taxon>
    </lineage>
</organism>
<dbReference type="Pfam" id="PF16589">
    <property type="entry name" value="BRCT_2"/>
    <property type="match status" value="1"/>
</dbReference>
<dbReference type="EMBL" id="ACFW01000049">
    <property type="protein sequence ID" value="EER23749.1"/>
    <property type="molecule type" value="Genomic_DNA"/>
</dbReference>
<evidence type="ECO:0000256" key="8">
    <source>
        <dbReference type="RuleBase" id="RU367107"/>
    </source>
</evidence>
<evidence type="ECO:0000313" key="13">
    <source>
        <dbReference type="EMBL" id="EER23749.1"/>
    </source>
</evidence>
<evidence type="ECO:0000256" key="2">
    <source>
        <dbReference type="ARBA" id="ARBA00022454"/>
    </source>
</evidence>
<evidence type="ECO:0000256" key="5">
    <source>
        <dbReference type="ARBA" id="ARBA00023159"/>
    </source>
</evidence>
<feature type="region of interest" description="Disordered" evidence="9">
    <location>
        <begin position="459"/>
        <end position="478"/>
    </location>
</feature>
<keyword evidence="3 8" id="KW-0779">Telomere</keyword>
<dbReference type="InterPro" id="IPR015010">
    <property type="entry name" value="TERF2IP_Myb"/>
</dbReference>
<dbReference type="PANTHER" id="PTHR16466">
    <property type="entry name" value="TELOMERE REPEAT-BINDING FACTOR 2-INTERACTING PROTEIN 1"/>
    <property type="match status" value="1"/>
</dbReference>
<dbReference type="OrthoDB" id="435460at2759"/>
<dbReference type="InterPro" id="IPR038104">
    <property type="entry name" value="Rap1_C_sf"/>
</dbReference>
<dbReference type="CDD" id="cd11653">
    <property type="entry name" value="rap1_RCT"/>
    <property type="match status" value="1"/>
</dbReference>
<comment type="subunit">
    <text evidence="8">Homodimer.</text>
</comment>
<dbReference type="InterPro" id="IPR039595">
    <property type="entry name" value="TE2IP/Rap1"/>
</dbReference>
<reference evidence="13 14" key="1">
    <citation type="journal article" date="2009" name="Genome Res.">
        <title>Comparative genomic analyses of the human fungal pathogens Coccidioides and their relatives.</title>
        <authorList>
            <person name="Sharpton T.J."/>
            <person name="Stajich J.E."/>
            <person name="Rounsley S.D."/>
            <person name="Gardner M.J."/>
            <person name="Wortman J.R."/>
            <person name="Jordar V.S."/>
            <person name="Maiti R."/>
            <person name="Kodira C.D."/>
            <person name="Neafsey D.E."/>
            <person name="Zeng Q."/>
            <person name="Hung C.-Y."/>
            <person name="McMahan C."/>
            <person name="Muszewska A."/>
            <person name="Grynberg M."/>
            <person name="Mandel M.A."/>
            <person name="Kellner E.M."/>
            <person name="Barker B.M."/>
            <person name="Galgiani J.N."/>
            <person name="Orbach M.J."/>
            <person name="Kirkland T.N."/>
            <person name="Cole G.T."/>
            <person name="Henn M.R."/>
            <person name="Birren B.W."/>
            <person name="Taylor J.W."/>
        </authorList>
    </citation>
    <scope>NUCLEOTIDE SEQUENCE [LARGE SCALE GENOMIC DNA]</scope>
    <source>
        <strain evidence="14">C735</strain>
    </source>
</reference>
<dbReference type="Pfam" id="PF11626">
    <property type="entry name" value="Rap1_C"/>
    <property type="match status" value="1"/>
</dbReference>
<feature type="domain" description="BRCT" evidence="12">
    <location>
        <begin position="11"/>
        <end position="93"/>
    </location>
</feature>
<dbReference type="VEuPathDB" id="FungiDB:CPC735_051190"/>
<feature type="domain" description="TRF2-interacting telomeric protein/Rap1 C-terminal" evidence="11">
    <location>
        <begin position="501"/>
        <end position="575"/>
    </location>
</feature>
<keyword evidence="4" id="KW-0805">Transcription regulation</keyword>
<protein>
    <recommendedName>
        <fullName evidence="8">DNA-binding protein RAP1</fullName>
    </recommendedName>
</protein>
<name>C5PGU6_COCP7</name>
<proteinExistence type="inferred from homology"/>
<gene>
    <name evidence="13" type="ORF">CPC735_051190</name>
</gene>
<keyword evidence="6" id="KW-0804">Transcription</keyword>
<evidence type="ECO:0000259" key="11">
    <source>
        <dbReference type="Pfam" id="PF11626"/>
    </source>
</evidence>
<evidence type="ECO:0000259" key="10">
    <source>
        <dbReference type="Pfam" id="PF08914"/>
    </source>
</evidence>
<comment type="function">
    <text evidence="8">Involved in the regulation of telomere length, clustering and has a specific role in telomere position effect (TPE).</text>
</comment>
<evidence type="ECO:0000256" key="4">
    <source>
        <dbReference type="ARBA" id="ARBA00023015"/>
    </source>
</evidence>
<dbReference type="CDD" id="cd11655">
    <property type="entry name" value="rap1_myb-like"/>
    <property type="match status" value="1"/>
</dbReference>
<keyword evidence="5" id="KW-0010">Activator</keyword>
<evidence type="ECO:0000256" key="9">
    <source>
        <dbReference type="SAM" id="MobiDB-lite"/>
    </source>
</evidence>
<evidence type="ECO:0000256" key="1">
    <source>
        <dbReference type="ARBA" id="ARBA00010467"/>
    </source>
</evidence>
<evidence type="ECO:0000256" key="7">
    <source>
        <dbReference type="ARBA" id="ARBA00023242"/>
    </source>
</evidence>
<feature type="region of interest" description="Disordered" evidence="9">
    <location>
        <begin position="173"/>
        <end position="224"/>
    </location>
</feature>
<dbReference type="InterPro" id="IPR001357">
    <property type="entry name" value="BRCT_dom"/>
</dbReference>
<evidence type="ECO:0000256" key="3">
    <source>
        <dbReference type="ARBA" id="ARBA00022895"/>
    </source>
</evidence>
<evidence type="ECO:0000256" key="6">
    <source>
        <dbReference type="ARBA" id="ARBA00023163"/>
    </source>
</evidence>
<dbReference type="HOGENOM" id="CLU_006783_2_0_1"/>
<dbReference type="SUPFAM" id="SSF46689">
    <property type="entry name" value="Homeodomain-like"/>
    <property type="match status" value="2"/>
</dbReference>
<dbReference type="InterPro" id="IPR021661">
    <property type="entry name" value="Rap1_C"/>
</dbReference>
<dbReference type="GO" id="GO:0070187">
    <property type="term" value="C:shelterin complex"/>
    <property type="evidence" value="ECO:0007669"/>
    <property type="project" value="TreeGrafter"/>
</dbReference>
<keyword evidence="2 8" id="KW-0158">Chromosome</keyword>
<keyword evidence="7 8" id="KW-0539">Nucleus</keyword>
<evidence type="ECO:0000259" key="12">
    <source>
        <dbReference type="Pfam" id="PF16589"/>
    </source>
</evidence>